<dbReference type="SUPFAM" id="SSF52540">
    <property type="entry name" value="P-loop containing nucleoside triphosphate hydrolases"/>
    <property type="match status" value="1"/>
</dbReference>
<dbReference type="AlphaFoldDB" id="A0A1B7LAU1"/>
<name>A0A1B7LAU1_9FIRM</name>
<dbReference type="Gene3D" id="3.40.50.300">
    <property type="entry name" value="P-loop containing nucleotide triphosphate hydrolases"/>
    <property type="match status" value="1"/>
</dbReference>
<reference evidence="2 3" key="1">
    <citation type="submission" date="2016-04" db="EMBL/GenBank/DDBJ databases">
        <authorList>
            <person name="Evans L.H."/>
            <person name="Alamgir A."/>
            <person name="Owens N."/>
            <person name="Weber N.D."/>
            <person name="Virtaneva K."/>
            <person name="Barbian K."/>
            <person name="Babar A."/>
            <person name="Rosenke K."/>
        </authorList>
    </citation>
    <scope>NUCLEOTIDE SEQUENCE [LARGE SCALE GENOMIC DNA]</scope>
    <source>
        <strain evidence="2 3">LMa1</strain>
    </source>
</reference>
<proteinExistence type="predicted"/>
<dbReference type="InterPro" id="IPR038727">
    <property type="entry name" value="NadR/Ttd14_AAA_dom"/>
</dbReference>
<dbReference type="Proteomes" id="UP000078532">
    <property type="component" value="Unassembled WGS sequence"/>
</dbReference>
<evidence type="ECO:0000259" key="1">
    <source>
        <dbReference type="Pfam" id="PF13521"/>
    </source>
</evidence>
<dbReference type="EMBL" id="LYVF01000197">
    <property type="protein sequence ID" value="OAT79438.1"/>
    <property type="molecule type" value="Genomic_DNA"/>
</dbReference>
<accession>A0A1B7LAU1</accession>
<dbReference type="STRING" id="1838280.A6M21_01540"/>
<dbReference type="InterPro" id="IPR027417">
    <property type="entry name" value="P-loop_NTPase"/>
</dbReference>
<evidence type="ECO:0000313" key="2">
    <source>
        <dbReference type="EMBL" id="OAT79438.1"/>
    </source>
</evidence>
<keyword evidence="3" id="KW-1185">Reference proteome</keyword>
<gene>
    <name evidence="2" type="ORF">A6M21_01540</name>
</gene>
<dbReference type="Pfam" id="PF13521">
    <property type="entry name" value="AAA_28"/>
    <property type="match status" value="1"/>
</dbReference>
<dbReference type="RefSeq" id="WP_066671611.1">
    <property type="nucleotide sequence ID" value="NZ_LYVF01000197.1"/>
</dbReference>
<organism evidence="2 3">
    <name type="scientific">Desulfotomaculum copahuensis</name>
    <dbReference type="NCBI Taxonomy" id="1838280"/>
    <lineage>
        <taxon>Bacteria</taxon>
        <taxon>Bacillati</taxon>
        <taxon>Bacillota</taxon>
        <taxon>Clostridia</taxon>
        <taxon>Eubacteriales</taxon>
        <taxon>Desulfotomaculaceae</taxon>
        <taxon>Desulfotomaculum</taxon>
    </lineage>
</organism>
<comment type="caution">
    <text evidence="2">The sequence shown here is derived from an EMBL/GenBank/DDBJ whole genome shotgun (WGS) entry which is preliminary data.</text>
</comment>
<sequence length="209" mass="24176">MAEHKQTKKIAILGGPGTGKTTLCKQLDVDFSMAGYISDVCLEFARSYIAWYGVPTTIFEQFLLYEGQKRREEELGYCDIIFCDNATILNYVYGLLSCDFKNPREVYALMKLYEWAMRDLPGYEVFYIPREFNVEKDGIRYQDNDFAVVVDTKIKNFLDIMNVPYTIIKGDLETRVQQMKEKIGFVEKRKRCPAVHEVATVKEDGTCES</sequence>
<evidence type="ECO:0000313" key="3">
    <source>
        <dbReference type="Proteomes" id="UP000078532"/>
    </source>
</evidence>
<dbReference type="OrthoDB" id="1648224at2"/>
<protein>
    <recommendedName>
        <fullName evidence="1">NadR/Ttd14 AAA domain-containing protein</fullName>
    </recommendedName>
</protein>
<feature type="domain" description="NadR/Ttd14 AAA" evidence="1">
    <location>
        <begin position="9"/>
        <end position="175"/>
    </location>
</feature>